<evidence type="ECO:0000313" key="3">
    <source>
        <dbReference type="Proteomes" id="UP001218231"/>
    </source>
</evidence>
<protein>
    <submittedName>
        <fullName evidence="2">Uncharacterized protein</fullName>
    </submittedName>
</protein>
<feature type="transmembrane region" description="Helical" evidence="1">
    <location>
        <begin position="29"/>
        <end position="48"/>
    </location>
</feature>
<dbReference type="RefSeq" id="WP_273618953.1">
    <property type="nucleotide sequence ID" value="NZ_CP117417.1"/>
</dbReference>
<name>A0ABY7TZF7_9SPHN</name>
<evidence type="ECO:0000313" key="2">
    <source>
        <dbReference type="EMBL" id="WCT78643.1"/>
    </source>
</evidence>
<reference evidence="2 3" key="1">
    <citation type="submission" date="2023-02" db="EMBL/GenBank/DDBJ databases">
        <title>Genome sequence of Novosphingobium humi KACC 19094.</title>
        <authorList>
            <person name="Kim S."/>
            <person name="Heo J."/>
            <person name="Kwon S.-W."/>
        </authorList>
    </citation>
    <scope>NUCLEOTIDE SEQUENCE [LARGE SCALE GENOMIC DNA]</scope>
    <source>
        <strain evidence="2 3">KACC 19094</strain>
    </source>
</reference>
<dbReference type="EMBL" id="CP117417">
    <property type="protein sequence ID" value="WCT78643.1"/>
    <property type="molecule type" value="Genomic_DNA"/>
</dbReference>
<evidence type="ECO:0000256" key="1">
    <source>
        <dbReference type="SAM" id="Phobius"/>
    </source>
</evidence>
<accession>A0ABY7TZF7</accession>
<keyword evidence="1" id="KW-0812">Transmembrane</keyword>
<organism evidence="2 3">
    <name type="scientific">Novosphingobium humi</name>
    <dbReference type="NCBI Taxonomy" id="2282397"/>
    <lineage>
        <taxon>Bacteria</taxon>
        <taxon>Pseudomonadati</taxon>
        <taxon>Pseudomonadota</taxon>
        <taxon>Alphaproteobacteria</taxon>
        <taxon>Sphingomonadales</taxon>
        <taxon>Sphingomonadaceae</taxon>
        <taxon>Novosphingobium</taxon>
    </lineage>
</organism>
<keyword evidence="1" id="KW-1133">Transmembrane helix</keyword>
<keyword evidence="1" id="KW-0472">Membrane</keyword>
<proteinExistence type="predicted"/>
<sequence length="56" mass="6327">MRWRDGTENLHGEMAMLNARIARLPSKGYMAKIAMSSVAFLTAVIVFADRFKAMIH</sequence>
<gene>
    <name evidence="2" type="ORF">PQ457_06685</name>
</gene>
<keyword evidence="3" id="KW-1185">Reference proteome</keyword>
<dbReference type="Proteomes" id="UP001218231">
    <property type="component" value="Chromosome"/>
</dbReference>